<feature type="region of interest" description="Disordered" evidence="1">
    <location>
        <begin position="391"/>
        <end position="413"/>
    </location>
</feature>
<organism evidence="3 4">
    <name type="scientific">Steinernema carpocapsae</name>
    <name type="common">Entomopathogenic nematode</name>
    <dbReference type="NCBI Taxonomy" id="34508"/>
    <lineage>
        <taxon>Eukaryota</taxon>
        <taxon>Metazoa</taxon>
        <taxon>Ecdysozoa</taxon>
        <taxon>Nematoda</taxon>
        <taxon>Chromadorea</taxon>
        <taxon>Rhabditida</taxon>
        <taxon>Tylenchina</taxon>
        <taxon>Panagrolaimomorpha</taxon>
        <taxon>Strongyloidoidea</taxon>
        <taxon>Steinernematidae</taxon>
        <taxon>Steinernema</taxon>
    </lineage>
</organism>
<evidence type="ECO:0000313" key="4">
    <source>
        <dbReference type="Proteomes" id="UP000298663"/>
    </source>
</evidence>
<keyword evidence="4" id="KW-1185">Reference proteome</keyword>
<feature type="chain" id="PRO_5020743513" evidence="2">
    <location>
        <begin position="19"/>
        <end position="438"/>
    </location>
</feature>
<keyword evidence="2" id="KW-0732">Signal</keyword>
<protein>
    <submittedName>
        <fullName evidence="3">Uncharacterized protein</fullName>
    </submittedName>
</protein>
<evidence type="ECO:0000313" key="3">
    <source>
        <dbReference type="EMBL" id="TKR89221.1"/>
    </source>
</evidence>
<gene>
    <name evidence="3" type="ORF">L596_013357</name>
</gene>
<dbReference type="Proteomes" id="UP000298663">
    <property type="component" value="Unassembled WGS sequence"/>
</dbReference>
<feature type="region of interest" description="Disordered" evidence="1">
    <location>
        <begin position="255"/>
        <end position="275"/>
    </location>
</feature>
<reference evidence="3 4" key="2">
    <citation type="journal article" date="2019" name="G3 (Bethesda)">
        <title>Hybrid Assembly of the Genome of the Entomopathogenic Nematode Steinernema carpocapsae Identifies the X-Chromosome.</title>
        <authorList>
            <person name="Serra L."/>
            <person name="Macchietto M."/>
            <person name="Macias-Munoz A."/>
            <person name="McGill C.J."/>
            <person name="Rodriguez I.M."/>
            <person name="Rodriguez B."/>
            <person name="Murad R."/>
            <person name="Mortazavi A."/>
        </authorList>
    </citation>
    <scope>NUCLEOTIDE SEQUENCE [LARGE SCALE GENOMIC DNA]</scope>
    <source>
        <strain evidence="3 4">ALL</strain>
    </source>
</reference>
<comment type="caution">
    <text evidence="3">The sequence shown here is derived from an EMBL/GenBank/DDBJ whole genome shotgun (WGS) entry which is preliminary data.</text>
</comment>
<evidence type="ECO:0000256" key="2">
    <source>
        <dbReference type="SAM" id="SignalP"/>
    </source>
</evidence>
<proteinExistence type="predicted"/>
<feature type="signal peptide" evidence="2">
    <location>
        <begin position="1"/>
        <end position="18"/>
    </location>
</feature>
<name>A0A4U5P0K5_STECR</name>
<reference evidence="3 4" key="1">
    <citation type="journal article" date="2015" name="Genome Biol.">
        <title>Comparative genomics of Steinernema reveals deeply conserved gene regulatory networks.</title>
        <authorList>
            <person name="Dillman A.R."/>
            <person name="Macchietto M."/>
            <person name="Porter C.F."/>
            <person name="Rogers A."/>
            <person name="Williams B."/>
            <person name="Antoshechkin I."/>
            <person name="Lee M.M."/>
            <person name="Goodwin Z."/>
            <person name="Lu X."/>
            <person name="Lewis E.E."/>
            <person name="Goodrich-Blair H."/>
            <person name="Stock S.P."/>
            <person name="Adams B.J."/>
            <person name="Sternberg P.W."/>
            <person name="Mortazavi A."/>
        </authorList>
    </citation>
    <scope>NUCLEOTIDE SEQUENCE [LARGE SCALE GENOMIC DNA]</scope>
    <source>
        <strain evidence="3 4">ALL</strain>
    </source>
</reference>
<dbReference type="OrthoDB" id="5775991at2759"/>
<dbReference type="AlphaFoldDB" id="A0A4U5P0K5"/>
<sequence>MFSSISLLLTLISVPIFAQISGQPLSKGSLKTELLANLNKHSDTEAEKLEMWVTDAPTVPPSPAPVNMFGAGNIFQPPFSLTNEPPGGKLNPIKPLKPNKPPILSTAFQFTPTVSNPHLNMNLSSAHAEDIRNWRQRFYKIFRNRAKIMRKESKKVAKEPPKVVVHFNDTNEPMIDKNFQVLMARKDPNWLTDDKVKAFARDKKGHIIRLFGVESSGYRYNFTQPQLPDISFQNIAQPASDGPVYIPASSIPSQPPLQPAKYEEASIPPPAANTYRSYQTPEPIRLLSVFAPSTPVPVVVPMPAGPMTDSMLTSEVDQSPDYSGVGEQTQQSQILSNRRGFRYKHNSQGLVTCVISALVVAFTPAPLGMGSTFEPQNSLFFTFIPTALSANATTPPERPQKTTTNATVPASKRSSKITLFKAMLKRQNVQFKRKPNSS</sequence>
<evidence type="ECO:0000256" key="1">
    <source>
        <dbReference type="SAM" id="MobiDB-lite"/>
    </source>
</evidence>
<dbReference type="EMBL" id="AZBU02000003">
    <property type="protein sequence ID" value="TKR89221.1"/>
    <property type="molecule type" value="Genomic_DNA"/>
</dbReference>
<accession>A0A4U5P0K5</accession>